<evidence type="ECO:0000313" key="2">
    <source>
        <dbReference type="Proteomes" id="UP001164250"/>
    </source>
</evidence>
<sequence length="108" mass="12325">MLSPSDGIPTKKLAHFLKPTIRSSKGVVFELPSDCLDHLPPTFEPKKWPLKVAYHGWRFPQTDGRKWVEKMAALHECTWEKAGLQEAILNSVYKIKRNDDLVLGLAEK</sequence>
<dbReference type="Proteomes" id="UP001164250">
    <property type="component" value="Chromosome 3"/>
</dbReference>
<reference evidence="2" key="1">
    <citation type="journal article" date="2023" name="G3 (Bethesda)">
        <title>Genome assembly and association tests identify interacting loci associated with vigor, precocity, and sex in interspecific pistachio rootstocks.</title>
        <authorList>
            <person name="Palmer W."/>
            <person name="Jacygrad E."/>
            <person name="Sagayaradj S."/>
            <person name="Cavanaugh K."/>
            <person name="Han R."/>
            <person name="Bertier L."/>
            <person name="Beede B."/>
            <person name="Kafkas S."/>
            <person name="Golino D."/>
            <person name="Preece J."/>
            <person name="Michelmore R."/>
        </authorList>
    </citation>
    <scope>NUCLEOTIDE SEQUENCE [LARGE SCALE GENOMIC DNA]</scope>
</reference>
<organism evidence="1 2">
    <name type="scientific">Pistacia atlantica</name>
    <dbReference type="NCBI Taxonomy" id="434234"/>
    <lineage>
        <taxon>Eukaryota</taxon>
        <taxon>Viridiplantae</taxon>
        <taxon>Streptophyta</taxon>
        <taxon>Embryophyta</taxon>
        <taxon>Tracheophyta</taxon>
        <taxon>Spermatophyta</taxon>
        <taxon>Magnoliopsida</taxon>
        <taxon>eudicotyledons</taxon>
        <taxon>Gunneridae</taxon>
        <taxon>Pentapetalae</taxon>
        <taxon>rosids</taxon>
        <taxon>malvids</taxon>
        <taxon>Sapindales</taxon>
        <taxon>Anacardiaceae</taxon>
        <taxon>Pistacia</taxon>
    </lineage>
</organism>
<protein>
    <submittedName>
        <fullName evidence="1">Uncharacterized protein</fullName>
    </submittedName>
</protein>
<name>A0ACC1BUX7_9ROSI</name>
<keyword evidence="2" id="KW-1185">Reference proteome</keyword>
<evidence type="ECO:0000313" key="1">
    <source>
        <dbReference type="EMBL" id="KAJ0102851.1"/>
    </source>
</evidence>
<comment type="caution">
    <text evidence="1">The sequence shown here is derived from an EMBL/GenBank/DDBJ whole genome shotgun (WGS) entry which is preliminary data.</text>
</comment>
<dbReference type="EMBL" id="CM047899">
    <property type="protein sequence ID" value="KAJ0102851.1"/>
    <property type="molecule type" value="Genomic_DNA"/>
</dbReference>
<accession>A0ACC1BUX7</accession>
<proteinExistence type="predicted"/>
<gene>
    <name evidence="1" type="ORF">Patl1_04239</name>
</gene>